<dbReference type="InterPro" id="IPR029033">
    <property type="entry name" value="His_PPase_superfam"/>
</dbReference>
<dbReference type="CDD" id="cd07067">
    <property type="entry name" value="HP_PGM_like"/>
    <property type="match status" value="1"/>
</dbReference>
<reference evidence="1" key="1">
    <citation type="journal article" date="2016" name="Appl. Environ. Microbiol.">
        <title>Functional Metagenomics of a Biostimulated Petroleum-Contaminated Soil Reveals an Extraordinary Diversity of Extradiol Dioxygenases.</title>
        <authorList>
            <person name="Terron-Gonzalez L."/>
            <person name="Martin-Cabello G."/>
            <person name="Ferrer M."/>
            <person name="Santero E."/>
        </authorList>
    </citation>
    <scope>NUCLEOTIDE SEQUENCE</scope>
</reference>
<dbReference type="Pfam" id="PF00300">
    <property type="entry name" value="His_Phos_1"/>
    <property type="match status" value="1"/>
</dbReference>
<dbReference type="InterPro" id="IPR013078">
    <property type="entry name" value="His_Pase_superF_clade-1"/>
</dbReference>
<name>A0A140DZW1_9BACT</name>
<protein>
    <submittedName>
        <fullName evidence="1">Phosphohistidine phosphatase SixA</fullName>
    </submittedName>
</protein>
<dbReference type="Gene3D" id="3.40.50.1240">
    <property type="entry name" value="Phosphoglycerate mutase-like"/>
    <property type="match status" value="1"/>
</dbReference>
<dbReference type="AlphaFoldDB" id="A0A140DZW1"/>
<sequence>MRCLVIRHAPAESGFPDAERPLSADGAGLMRQIRGALQALVPDLALIAHSPLRRARETAALLAQVYAVPLCETDALAPGRLDELADWLAGQSGTLALVGHEDDLSYWTCHMLTGLAGRFFVFERAAACLLEFPGLPRPGGGRLHWLMAPEHLARMARR</sequence>
<dbReference type="EMBL" id="KU144995">
    <property type="protein sequence ID" value="AMK59573.1"/>
    <property type="molecule type" value="Genomic_DNA"/>
</dbReference>
<accession>A0A140DZW1</accession>
<proteinExistence type="predicted"/>
<organism evidence="1">
    <name type="scientific">uncultured bacterium UPO75</name>
    <dbReference type="NCBI Taxonomy" id="1776992"/>
    <lineage>
        <taxon>Bacteria</taxon>
        <taxon>environmental samples</taxon>
    </lineage>
</organism>
<evidence type="ECO:0000313" key="1">
    <source>
        <dbReference type="EMBL" id="AMK59573.1"/>
    </source>
</evidence>
<dbReference type="SUPFAM" id="SSF53254">
    <property type="entry name" value="Phosphoglycerate mutase-like"/>
    <property type="match status" value="1"/>
</dbReference>